<evidence type="ECO:0008006" key="2">
    <source>
        <dbReference type="Google" id="ProtNLM"/>
    </source>
</evidence>
<accession>A0A6J4PUG1</accession>
<organism evidence="1">
    <name type="scientific">uncultured Quadrisphaera sp</name>
    <dbReference type="NCBI Taxonomy" id="904978"/>
    <lineage>
        <taxon>Bacteria</taxon>
        <taxon>Bacillati</taxon>
        <taxon>Actinomycetota</taxon>
        <taxon>Actinomycetes</taxon>
        <taxon>Kineosporiales</taxon>
        <taxon>Kineosporiaceae</taxon>
        <taxon>Quadrisphaera</taxon>
        <taxon>environmental samples</taxon>
    </lineage>
</organism>
<dbReference type="AlphaFoldDB" id="A0A6J4PUG1"/>
<gene>
    <name evidence="1" type="ORF">AVDCRST_MAG35-2235</name>
</gene>
<protein>
    <recommendedName>
        <fullName evidence="2">Integral membrane protein</fullName>
    </recommendedName>
</protein>
<dbReference type="InterPro" id="IPR010773">
    <property type="entry name" value="Mycophage_PG1_Gp7"/>
</dbReference>
<name>A0A6J4PUG1_9ACTN</name>
<dbReference type="Pfam" id="PF07098">
    <property type="entry name" value="DUF1360"/>
    <property type="match status" value="1"/>
</dbReference>
<sequence>MTDAPTPGAAPDADARLDAFAHRHHGPLATAAAWWLRNRTTYEAGRGDERPLTGYALLASLYGAATSTAVAVLRSRPGRAALPDRADLAVLAVAVFATTRTLTKDAVTTPLRSPFATFEQAGAPGEVVESPRSGAVRHAVGELVTCPFCLAQWVGTAYLAGWAAAPRATRWVASTMAVVGASNLLQHGYGVLTSASEG</sequence>
<evidence type="ECO:0000313" key="1">
    <source>
        <dbReference type="EMBL" id="CAA9425859.1"/>
    </source>
</evidence>
<dbReference type="EMBL" id="CADCUY010000469">
    <property type="protein sequence ID" value="CAA9425859.1"/>
    <property type="molecule type" value="Genomic_DNA"/>
</dbReference>
<reference evidence="1" key="1">
    <citation type="submission" date="2020-02" db="EMBL/GenBank/DDBJ databases">
        <authorList>
            <person name="Meier V. D."/>
        </authorList>
    </citation>
    <scope>NUCLEOTIDE SEQUENCE</scope>
    <source>
        <strain evidence="1">AVDCRST_MAG35</strain>
    </source>
</reference>
<proteinExistence type="predicted"/>